<keyword evidence="4 6" id="KW-1133">Transmembrane helix</keyword>
<dbReference type="Proteomes" id="UP001056855">
    <property type="component" value="Chromosome"/>
</dbReference>
<dbReference type="PANTHER" id="PTHR30213">
    <property type="entry name" value="INNER MEMBRANE PROTEIN YHJD"/>
    <property type="match status" value="1"/>
</dbReference>
<evidence type="ECO:0000313" key="8">
    <source>
        <dbReference type="Proteomes" id="UP001056855"/>
    </source>
</evidence>
<dbReference type="GeneID" id="73291079"/>
<evidence type="ECO:0000256" key="3">
    <source>
        <dbReference type="ARBA" id="ARBA00022692"/>
    </source>
</evidence>
<feature type="transmembrane region" description="Helical" evidence="6">
    <location>
        <begin position="137"/>
        <end position="159"/>
    </location>
</feature>
<dbReference type="Pfam" id="PF03631">
    <property type="entry name" value="Virul_fac_BrkB"/>
    <property type="match status" value="1"/>
</dbReference>
<feature type="transmembrane region" description="Helical" evidence="6">
    <location>
        <begin position="27"/>
        <end position="51"/>
    </location>
</feature>
<keyword evidence="2" id="KW-1003">Cell membrane</keyword>
<dbReference type="GO" id="GO:0005886">
    <property type="term" value="C:plasma membrane"/>
    <property type="evidence" value="ECO:0007669"/>
    <property type="project" value="UniProtKB-SubCell"/>
</dbReference>
<feature type="transmembrane region" description="Helical" evidence="6">
    <location>
        <begin position="165"/>
        <end position="187"/>
    </location>
</feature>
<dbReference type="PANTHER" id="PTHR30213:SF0">
    <property type="entry name" value="UPF0761 MEMBRANE PROTEIN YIHY"/>
    <property type="match status" value="1"/>
</dbReference>
<gene>
    <name evidence="7" type="ORF">NGM29_13495</name>
</gene>
<feature type="transmembrane region" description="Helical" evidence="6">
    <location>
        <begin position="232"/>
        <end position="259"/>
    </location>
</feature>
<dbReference type="KEGG" id="sawl:NGM29_13495"/>
<evidence type="ECO:0000256" key="2">
    <source>
        <dbReference type="ARBA" id="ARBA00022475"/>
    </source>
</evidence>
<keyword evidence="8" id="KW-1185">Reference proteome</keyword>
<dbReference type="RefSeq" id="WP_254156847.1">
    <property type="nucleotide sequence ID" value="NZ_CP100355.1"/>
</dbReference>
<reference evidence="7" key="1">
    <citation type="submission" date="2022-06" db="EMBL/GenBank/DDBJ databases">
        <title>Diverse halophilic archaea isolated from saline environments.</title>
        <authorList>
            <person name="Cui H.-L."/>
        </authorList>
    </citation>
    <scope>NUCLEOTIDE SEQUENCE</scope>
    <source>
        <strain evidence="7">WLHS1</strain>
    </source>
</reference>
<comment type="subcellular location">
    <subcellularLocation>
        <location evidence="1">Cell membrane</location>
        <topology evidence="1">Multi-pass membrane protein</topology>
    </subcellularLocation>
</comment>
<evidence type="ECO:0000313" key="7">
    <source>
        <dbReference type="EMBL" id="UTF52792.1"/>
    </source>
</evidence>
<evidence type="ECO:0000256" key="1">
    <source>
        <dbReference type="ARBA" id="ARBA00004651"/>
    </source>
</evidence>
<dbReference type="PIRSF" id="PIRSF035875">
    <property type="entry name" value="RNase_BN"/>
    <property type="match status" value="1"/>
</dbReference>
<keyword evidence="3 6" id="KW-0812">Transmembrane</keyword>
<dbReference type="AlphaFoldDB" id="A0A9E7N9W8"/>
<keyword evidence="5 6" id="KW-0472">Membrane</keyword>
<protein>
    <submittedName>
        <fullName evidence="7">YihY/virulence factor BrkB family protein</fullName>
    </submittedName>
</protein>
<dbReference type="InterPro" id="IPR017039">
    <property type="entry name" value="Virul_fac_BrkB"/>
</dbReference>
<name>A0A9E7N9W8_9EURY</name>
<organism evidence="7 8">
    <name type="scientific">Natronosalvus rutilus</name>
    <dbReference type="NCBI Taxonomy" id="2953753"/>
    <lineage>
        <taxon>Archaea</taxon>
        <taxon>Methanobacteriati</taxon>
        <taxon>Methanobacteriota</taxon>
        <taxon>Stenosarchaea group</taxon>
        <taxon>Halobacteria</taxon>
        <taxon>Halobacteriales</taxon>
        <taxon>Natrialbaceae</taxon>
        <taxon>Natronosalvus</taxon>
    </lineage>
</organism>
<proteinExistence type="predicted"/>
<evidence type="ECO:0000256" key="4">
    <source>
        <dbReference type="ARBA" id="ARBA00022989"/>
    </source>
</evidence>
<sequence length="273" mass="28745">MSQLERPLPVDESTVRHVVAVARENGFALVAAGVAFYIFNALIPLVIFALIGMTTVGWLESALELLAPAFGADPDSLVSTMNGMIGEGAGRGRAAVIAAAILVWSSFTTFQSINRAFGHVYGVQAERSLRQTARDTGLILVTVILAVASVVIVQIGLVAVAGQTVALLASIPLLAGALFGVFLPMFYQFGPPTVTVREALRGAVLAAISWTLGALAFRLYLTTSESVELYGVAGGVMLLLTWLYVGALALLGGVVLNAVKADRVEAEDRWEID</sequence>
<dbReference type="EMBL" id="CP100355">
    <property type="protein sequence ID" value="UTF52792.1"/>
    <property type="molecule type" value="Genomic_DNA"/>
</dbReference>
<evidence type="ECO:0000256" key="5">
    <source>
        <dbReference type="ARBA" id="ARBA00023136"/>
    </source>
</evidence>
<accession>A0A9E7N9W8</accession>
<evidence type="ECO:0000256" key="6">
    <source>
        <dbReference type="SAM" id="Phobius"/>
    </source>
</evidence>
<feature type="transmembrane region" description="Helical" evidence="6">
    <location>
        <begin position="199"/>
        <end position="220"/>
    </location>
</feature>